<evidence type="ECO:0000313" key="3">
    <source>
        <dbReference type="Proteomes" id="UP001231189"/>
    </source>
</evidence>
<keyword evidence="1" id="KW-0812">Transmembrane</keyword>
<feature type="transmembrane region" description="Helical" evidence="1">
    <location>
        <begin position="45"/>
        <end position="63"/>
    </location>
</feature>
<keyword evidence="1" id="KW-0472">Membrane</keyword>
<reference evidence="2" key="1">
    <citation type="submission" date="2023-07" db="EMBL/GenBank/DDBJ databases">
        <title>A chromosome-level genome assembly of Lolium multiflorum.</title>
        <authorList>
            <person name="Chen Y."/>
            <person name="Copetti D."/>
            <person name="Kolliker R."/>
            <person name="Studer B."/>
        </authorList>
    </citation>
    <scope>NUCLEOTIDE SEQUENCE</scope>
    <source>
        <strain evidence="2">02402/16</strain>
        <tissue evidence="2">Leaf</tissue>
    </source>
</reference>
<accession>A0AAD8SAJ4</accession>
<protein>
    <submittedName>
        <fullName evidence="2">Uncharacterized protein</fullName>
    </submittedName>
</protein>
<evidence type="ECO:0000256" key="1">
    <source>
        <dbReference type="SAM" id="Phobius"/>
    </source>
</evidence>
<proteinExistence type="predicted"/>
<feature type="transmembrane region" description="Helical" evidence="1">
    <location>
        <begin position="75"/>
        <end position="96"/>
    </location>
</feature>
<keyword evidence="1" id="KW-1133">Transmembrane helix</keyword>
<name>A0AAD8SAJ4_LOLMU</name>
<keyword evidence="3" id="KW-1185">Reference proteome</keyword>
<dbReference type="AlphaFoldDB" id="A0AAD8SAJ4"/>
<dbReference type="Proteomes" id="UP001231189">
    <property type="component" value="Unassembled WGS sequence"/>
</dbReference>
<evidence type="ECO:0000313" key="2">
    <source>
        <dbReference type="EMBL" id="KAK1647382.1"/>
    </source>
</evidence>
<dbReference type="EMBL" id="JAUUTY010000004">
    <property type="protein sequence ID" value="KAK1647382.1"/>
    <property type="molecule type" value="Genomic_DNA"/>
</dbReference>
<sequence length="267" mass="29624">MVVETDQDNDFTLSANVAAHCGWDTHRDNLPRGYHGRYADLGDRVVIMVTAVITMTLTAMFAAGKDNVKMIEDAMSMVMMEIMITVIAVLTMVMAADAMMTEGAAAMVVVSIMDTVVQPPLFNVTCEICNIHVHPESNFWWVYRDDSDDDGNGDEKGAHVASYIVGTNWFISADTLDVARFPGILSADEIEEDVYALTGYRVHIEFVCHDCHGRSSDDEIIHTNPATGYREEGDNDRNWSALTRSSDVSDVPDLWQRNCTNVTCVLL</sequence>
<gene>
    <name evidence="2" type="ORF">QYE76_065187</name>
</gene>
<comment type="caution">
    <text evidence="2">The sequence shown here is derived from an EMBL/GenBank/DDBJ whole genome shotgun (WGS) entry which is preliminary data.</text>
</comment>
<organism evidence="2 3">
    <name type="scientific">Lolium multiflorum</name>
    <name type="common">Italian ryegrass</name>
    <name type="synonym">Lolium perenne subsp. multiflorum</name>
    <dbReference type="NCBI Taxonomy" id="4521"/>
    <lineage>
        <taxon>Eukaryota</taxon>
        <taxon>Viridiplantae</taxon>
        <taxon>Streptophyta</taxon>
        <taxon>Embryophyta</taxon>
        <taxon>Tracheophyta</taxon>
        <taxon>Spermatophyta</taxon>
        <taxon>Magnoliopsida</taxon>
        <taxon>Liliopsida</taxon>
        <taxon>Poales</taxon>
        <taxon>Poaceae</taxon>
        <taxon>BOP clade</taxon>
        <taxon>Pooideae</taxon>
        <taxon>Poodae</taxon>
        <taxon>Poeae</taxon>
        <taxon>Poeae Chloroplast Group 2 (Poeae type)</taxon>
        <taxon>Loliodinae</taxon>
        <taxon>Loliinae</taxon>
        <taxon>Lolium</taxon>
    </lineage>
</organism>